<proteinExistence type="predicted"/>
<accession>A0A0F9LB07</accession>
<evidence type="ECO:0000313" key="1">
    <source>
        <dbReference type="EMBL" id="KKM92089.1"/>
    </source>
</evidence>
<reference evidence="1" key="1">
    <citation type="journal article" date="2015" name="Nature">
        <title>Complex archaea that bridge the gap between prokaryotes and eukaryotes.</title>
        <authorList>
            <person name="Spang A."/>
            <person name="Saw J.H."/>
            <person name="Jorgensen S.L."/>
            <person name="Zaremba-Niedzwiedzka K."/>
            <person name="Martijn J."/>
            <person name="Lind A.E."/>
            <person name="van Eijk R."/>
            <person name="Schleper C."/>
            <person name="Guy L."/>
            <person name="Ettema T.J."/>
        </authorList>
    </citation>
    <scope>NUCLEOTIDE SEQUENCE</scope>
</reference>
<protein>
    <submittedName>
        <fullName evidence="1">Uncharacterized protein</fullName>
    </submittedName>
</protein>
<organism evidence="1">
    <name type="scientific">marine sediment metagenome</name>
    <dbReference type="NCBI Taxonomy" id="412755"/>
    <lineage>
        <taxon>unclassified sequences</taxon>
        <taxon>metagenomes</taxon>
        <taxon>ecological metagenomes</taxon>
    </lineage>
</organism>
<dbReference type="AlphaFoldDB" id="A0A0F9LB07"/>
<dbReference type="EMBL" id="LAZR01006409">
    <property type="protein sequence ID" value="KKM92320.1"/>
    <property type="molecule type" value="Genomic_DNA"/>
</dbReference>
<gene>
    <name evidence="2" type="ORF">LCGC14_1219680</name>
    <name evidence="1" type="ORF">LCGC14_1221990</name>
</gene>
<evidence type="ECO:0000313" key="2">
    <source>
        <dbReference type="EMBL" id="KKM92320.1"/>
    </source>
</evidence>
<sequence length="120" mass="13548">MLSNKEKREAIKESTEMSVKALQYSNEQEFSDAALVSKETLDKNTLQVMLTLLKGLTTKVFESADQQVVDGAIQAFNDEGKKILDSFVESIVVINRKVYEEMIVAFKVAIQKMCDDAYKD</sequence>
<name>A0A0F9LB07_9ZZZZ</name>
<dbReference type="EMBL" id="LAZR01006442">
    <property type="protein sequence ID" value="KKM92089.1"/>
    <property type="molecule type" value="Genomic_DNA"/>
</dbReference>
<comment type="caution">
    <text evidence="1">The sequence shown here is derived from an EMBL/GenBank/DDBJ whole genome shotgun (WGS) entry which is preliminary data.</text>
</comment>